<keyword evidence="2" id="KW-1133">Transmembrane helix</keyword>
<keyword evidence="2" id="KW-0812">Transmembrane</keyword>
<name>V9HVB7_9FIRM</name>
<proteinExistence type="predicted"/>
<evidence type="ECO:0000256" key="1">
    <source>
        <dbReference type="ARBA" id="ARBA00022729"/>
    </source>
</evidence>
<feature type="domain" description="DUF4236" evidence="3">
    <location>
        <begin position="4"/>
        <end position="57"/>
    </location>
</feature>
<keyword evidence="2" id="KW-0472">Membrane</keyword>
<dbReference type="EMBL" id="AFZF02000004">
    <property type="protein sequence ID" value="EHL17387.1"/>
    <property type="molecule type" value="Genomic_DNA"/>
</dbReference>
<dbReference type="RefSeq" id="WP_009527187.1">
    <property type="nucleotide sequence ID" value="NZ_JH815225.1"/>
</dbReference>
<dbReference type="InterPro" id="IPR037873">
    <property type="entry name" value="BamE-like"/>
</dbReference>
<protein>
    <recommendedName>
        <fullName evidence="3">DUF4236 domain-containing protein</fullName>
    </recommendedName>
</protein>
<dbReference type="Proteomes" id="UP000017818">
    <property type="component" value="Unassembled WGS sequence"/>
</dbReference>
<reference evidence="4 5" key="1">
    <citation type="submission" date="2012-05" db="EMBL/GenBank/DDBJ databases">
        <title>The Genome Sequence of Eubacteriaceae bacterium CM2.</title>
        <authorList>
            <consortium name="The Broad Institute Genome Sequencing Platform"/>
            <person name="Earl A."/>
            <person name="Ward D."/>
            <person name="Feldgarden M."/>
            <person name="Gevers D."/>
            <person name="Sizova M."/>
            <person name="Hazen A."/>
            <person name="Epstein S."/>
            <person name="Walker B."/>
            <person name="Young S.K."/>
            <person name="Zeng Q."/>
            <person name="Gargeya S."/>
            <person name="Fitzgerald M."/>
            <person name="Haas B."/>
            <person name="Abouelleil A."/>
            <person name="Alvarado L."/>
            <person name="Arachchi H.M."/>
            <person name="Berlin A."/>
            <person name="Chapman S.B."/>
            <person name="Goldberg J."/>
            <person name="Griggs A."/>
            <person name="Gujja S."/>
            <person name="Hansen M."/>
            <person name="Howarth C."/>
            <person name="Imamovic A."/>
            <person name="Larimer J."/>
            <person name="McCowen C."/>
            <person name="Montmayeur A."/>
            <person name="Murphy C."/>
            <person name="Neiman D."/>
            <person name="Pearson M."/>
            <person name="Priest M."/>
            <person name="Roberts A."/>
            <person name="Saif S."/>
            <person name="Shea T."/>
            <person name="Sisk P."/>
            <person name="Sykes S."/>
            <person name="Wortman J."/>
            <person name="Nusbaum C."/>
            <person name="Birren B."/>
        </authorList>
    </citation>
    <scope>NUCLEOTIDE SEQUENCE [LARGE SCALE GENOMIC DNA]</scope>
    <source>
        <strain evidence="4 5">CM2</strain>
    </source>
</reference>
<accession>V9HVB7</accession>
<dbReference type="InterPro" id="IPR025330">
    <property type="entry name" value="DUF4236"/>
</dbReference>
<feature type="transmembrane region" description="Helical" evidence="2">
    <location>
        <begin position="353"/>
        <end position="373"/>
    </location>
</feature>
<gene>
    <name evidence="4" type="ORF">HMPREF9630_00554</name>
</gene>
<organism evidence="4 5">
    <name type="scientific">Peptoanaerobacter stomatis</name>
    <dbReference type="NCBI Taxonomy" id="796937"/>
    <lineage>
        <taxon>Bacteria</taxon>
        <taxon>Bacillati</taxon>
        <taxon>Bacillota</taxon>
        <taxon>Clostridia</taxon>
        <taxon>Peptostreptococcales</taxon>
        <taxon>Filifactoraceae</taxon>
        <taxon>Peptoanaerobacter</taxon>
    </lineage>
</organism>
<evidence type="ECO:0000256" key="2">
    <source>
        <dbReference type="SAM" id="Phobius"/>
    </source>
</evidence>
<keyword evidence="1" id="KW-0732">Signal</keyword>
<sequence length="461" mass="52734">MGTRFRKSIKLGSGVKLNVGKTGLSLSAGTKGAGVTMNSKGRVTGTVGVPGTGVSYTSTLGSGAKSKRNKSQRYDYNDYAFNEYNYNSAINYETKKKTFTIRFLGIDNTLFYADENSIELIYNYGKSNQITKKWETSEIERAEIQENFLMFGSENACLGYLRFNIKTHIKQAERFVDIIENGFEKPVLITQEVLKKETMPIYINNLNSDFINDVLREYIKNIDEVEKQIILEVQLQKDAVGVNILFENNIIGKIYPRNTERLDLIRHSFLFFENYNFTKEYYIKNHVFDLLKERELNLGLINFVITNTDETAEREKEISDFLEKEKIKQSKKQNRVPYPIPQIEKKKINYTKFILPAFIILALIGMFSGNRFITPSEKITLDEFNKIQTGMTYDEVVKIIGSQGELLSQADMELKGLEELGIKSGDLKTEMYMWYGADNISNANVMFQGGKVISKAQLGLK</sequence>
<comment type="caution">
    <text evidence="4">The sequence shown here is derived from an EMBL/GenBank/DDBJ whole genome shotgun (WGS) entry which is preliminary data.</text>
</comment>
<dbReference type="Gene3D" id="3.30.1450.10">
    <property type="match status" value="1"/>
</dbReference>
<evidence type="ECO:0000313" key="5">
    <source>
        <dbReference type="Proteomes" id="UP000017818"/>
    </source>
</evidence>
<evidence type="ECO:0000313" key="4">
    <source>
        <dbReference type="EMBL" id="EHL17387.1"/>
    </source>
</evidence>
<dbReference type="AlphaFoldDB" id="V9HVB7"/>
<evidence type="ECO:0000259" key="3">
    <source>
        <dbReference type="Pfam" id="PF14020"/>
    </source>
</evidence>
<dbReference type="HOGENOM" id="CLU_592932_0_0_9"/>
<dbReference type="Pfam" id="PF14020">
    <property type="entry name" value="DUF4236"/>
    <property type="match status" value="1"/>
</dbReference>